<keyword evidence="5" id="KW-1185">Reference proteome</keyword>
<proteinExistence type="predicted"/>
<keyword evidence="1" id="KW-0547">Nucleotide-binding</keyword>
<evidence type="ECO:0000313" key="5">
    <source>
        <dbReference type="Proteomes" id="UP001140074"/>
    </source>
</evidence>
<dbReference type="InterPro" id="IPR020845">
    <property type="entry name" value="AMP-binding_CS"/>
</dbReference>
<evidence type="ECO:0000259" key="3">
    <source>
        <dbReference type="Pfam" id="PF00501"/>
    </source>
</evidence>
<dbReference type="GO" id="GO:0016020">
    <property type="term" value="C:membrane"/>
    <property type="evidence" value="ECO:0007669"/>
    <property type="project" value="TreeGrafter"/>
</dbReference>
<dbReference type="Proteomes" id="UP001140074">
    <property type="component" value="Unassembled WGS sequence"/>
</dbReference>
<sequence>MSCSIEVPGAPAIPGETKPRIAANKADGQLTANREGVSNMHDNFLRGMELAGKDAACLGHRPFDADGKPGPYSWMTFGELNQTASNVGSGLTKLGVAHKSCIGILSPNRIEWPIVEHASYIYDFITVPMYDTLGIDAIKYMAVETEMSLIAIAPEKLAILFELWPTLPLVKTVVVFGQIPVEYADSTNIPEGAKLMTLDDVATLGANDAPAPLPETPATANDACTICYTSGTTGTPKGVVLSHMCFLSTVNCVSERMALGFIPHFDNKDVHLSILPLAHCLE</sequence>
<dbReference type="GO" id="GO:0005524">
    <property type="term" value="F:ATP binding"/>
    <property type="evidence" value="ECO:0007669"/>
    <property type="project" value="UniProtKB-KW"/>
</dbReference>
<dbReference type="PANTHER" id="PTHR43272">
    <property type="entry name" value="LONG-CHAIN-FATTY-ACID--COA LIGASE"/>
    <property type="match status" value="1"/>
</dbReference>
<dbReference type="InterPro" id="IPR042099">
    <property type="entry name" value="ANL_N_sf"/>
</dbReference>
<feature type="domain" description="AMP-dependent synthetase/ligase" evidence="3">
    <location>
        <begin position="70"/>
        <end position="282"/>
    </location>
</feature>
<evidence type="ECO:0000256" key="2">
    <source>
        <dbReference type="ARBA" id="ARBA00022840"/>
    </source>
</evidence>
<protein>
    <submittedName>
        <fullName evidence="4">Medium-chain fatty acid-CoA ligase faa2</fullName>
        <ecNumber evidence="4">6.2.1.3</ecNumber>
    </submittedName>
</protein>
<dbReference type="GO" id="GO:0004467">
    <property type="term" value="F:long-chain fatty acid-CoA ligase activity"/>
    <property type="evidence" value="ECO:0007669"/>
    <property type="project" value="UniProtKB-EC"/>
</dbReference>
<dbReference type="AlphaFoldDB" id="A0A9W8IBX8"/>
<organism evidence="4 5">
    <name type="scientific">Coemansia aciculifera</name>
    <dbReference type="NCBI Taxonomy" id="417176"/>
    <lineage>
        <taxon>Eukaryota</taxon>
        <taxon>Fungi</taxon>
        <taxon>Fungi incertae sedis</taxon>
        <taxon>Zoopagomycota</taxon>
        <taxon>Kickxellomycotina</taxon>
        <taxon>Kickxellomycetes</taxon>
        <taxon>Kickxellales</taxon>
        <taxon>Kickxellaceae</taxon>
        <taxon>Coemansia</taxon>
    </lineage>
</organism>
<comment type="caution">
    <text evidence="4">The sequence shown here is derived from an EMBL/GenBank/DDBJ whole genome shotgun (WGS) entry which is preliminary data.</text>
</comment>
<name>A0A9W8IBX8_9FUNG</name>
<feature type="non-terminal residue" evidence="4">
    <location>
        <position position="282"/>
    </location>
</feature>
<evidence type="ECO:0000256" key="1">
    <source>
        <dbReference type="ARBA" id="ARBA00022741"/>
    </source>
</evidence>
<reference evidence="4" key="1">
    <citation type="submission" date="2022-07" db="EMBL/GenBank/DDBJ databases">
        <title>Phylogenomic reconstructions and comparative analyses of Kickxellomycotina fungi.</title>
        <authorList>
            <person name="Reynolds N.K."/>
            <person name="Stajich J.E."/>
            <person name="Barry K."/>
            <person name="Grigoriev I.V."/>
            <person name="Crous P."/>
            <person name="Smith M.E."/>
        </authorList>
    </citation>
    <scope>NUCLEOTIDE SEQUENCE</scope>
    <source>
        <strain evidence="4">RSA 476</strain>
    </source>
</reference>
<dbReference type="PROSITE" id="PS00455">
    <property type="entry name" value="AMP_BINDING"/>
    <property type="match status" value="1"/>
</dbReference>
<dbReference type="GO" id="GO:0005783">
    <property type="term" value="C:endoplasmic reticulum"/>
    <property type="evidence" value="ECO:0007669"/>
    <property type="project" value="TreeGrafter"/>
</dbReference>
<dbReference type="PANTHER" id="PTHR43272:SF33">
    <property type="entry name" value="AMP-BINDING DOMAIN-CONTAINING PROTEIN-RELATED"/>
    <property type="match status" value="1"/>
</dbReference>
<dbReference type="EMBL" id="JANBUY010000434">
    <property type="protein sequence ID" value="KAJ2859093.1"/>
    <property type="molecule type" value="Genomic_DNA"/>
</dbReference>
<keyword evidence="2" id="KW-0067">ATP-binding</keyword>
<dbReference type="Pfam" id="PF00501">
    <property type="entry name" value="AMP-binding"/>
    <property type="match status" value="1"/>
</dbReference>
<gene>
    <name evidence="4" type="primary">FAA2_9</name>
    <name evidence="4" type="ORF">GGH94_006298</name>
</gene>
<accession>A0A9W8IBX8</accession>
<evidence type="ECO:0000313" key="4">
    <source>
        <dbReference type="EMBL" id="KAJ2859093.1"/>
    </source>
</evidence>
<dbReference type="SUPFAM" id="SSF56801">
    <property type="entry name" value="Acetyl-CoA synthetase-like"/>
    <property type="match status" value="1"/>
</dbReference>
<keyword evidence="4" id="KW-0436">Ligase</keyword>
<dbReference type="InterPro" id="IPR000873">
    <property type="entry name" value="AMP-dep_synth/lig_dom"/>
</dbReference>
<dbReference type="Gene3D" id="3.40.50.12780">
    <property type="entry name" value="N-terminal domain of ligase-like"/>
    <property type="match status" value="1"/>
</dbReference>
<dbReference type="EC" id="6.2.1.3" evidence="4"/>